<keyword evidence="1" id="KW-0805">Transcription regulation</keyword>
<dbReference type="Pfam" id="PF00440">
    <property type="entry name" value="TetR_N"/>
    <property type="match status" value="1"/>
</dbReference>
<dbReference type="InterPro" id="IPR001647">
    <property type="entry name" value="HTH_TetR"/>
</dbReference>
<dbReference type="InterPro" id="IPR009057">
    <property type="entry name" value="Homeodomain-like_sf"/>
</dbReference>
<evidence type="ECO:0000313" key="7">
    <source>
        <dbReference type="EMBL" id="MCZ4552420.1"/>
    </source>
</evidence>
<feature type="DNA-binding region" description="H-T-H motif" evidence="4">
    <location>
        <begin position="48"/>
        <end position="67"/>
    </location>
</feature>
<dbReference type="RefSeq" id="WP_301573165.1">
    <property type="nucleotide sequence ID" value="NZ_JAPWIE010000006.1"/>
</dbReference>
<dbReference type="PANTHER" id="PTHR30055">
    <property type="entry name" value="HTH-TYPE TRANSCRIPTIONAL REGULATOR RUTR"/>
    <property type="match status" value="1"/>
</dbReference>
<name>A0ABT4MZH3_GORRU</name>
<keyword evidence="2 4" id="KW-0238">DNA-binding</keyword>
<evidence type="ECO:0000259" key="6">
    <source>
        <dbReference type="PROSITE" id="PS50977"/>
    </source>
</evidence>
<organism evidence="7 8">
    <name type="scientific">Gordonia rubripertincta</name>
    <name type="common">Rhodococcus corallinus</name>
    <dbReference type="NCBI Taxonomy" id="36822"/>
    <lineage>
        <taxon>Bacteria</taxon>
        <taxon>Bacillati</taxon>
        <taxon>Actinomycetota</taxon>
        <taxon>Actinomycetes</taxon>
        <taxon>Mycobacteriales</taxon>
        <taxon>Gordoniaceae</taxon>
        <taxon>Gordonia</taxon>
    </lineage>
</organism>
<evidence type="ECO:0000256" key="5">
    <source>
        <dbReference type="SAM" id="MobiDB-lite"/>
    </source>
</evidence>
<reference evidence="7" key="1">
    <citation type="submission" date="2022-12" db="EMBL/GenBank/DDBJ databases">
        <authorList>
            <person name="Krivoruchko A.V."/>
            <person name="Elkin A."/>
        </authorList>
    </citation>
    <scope>NUCLEOTIDE SEQUENCE</scope>
    <source>
        <strain evidence="7">IEGM 1388</strain>
    </source>
</reference>
<sequence length="226" mass="24568">MSKSEPEKASRRTSRQREAGAVTRADTRRRILAAAIEVFSESGYAAATVAKIAERADVSVQSIYSSWGNKRGLLRGMLESQLMGGQPGAVNPQDMPAAILNAFDPTAATPRELIAHAAHQFRLLTERAAVGFGTYAQAAAIDPEAATDWQNLMEIRRMAIRNLVGNIPVDQLRPELTPESAGDTAWVIASPHTHEQLVVRAGFTYDDFEDWIRTTLTSALLPDAPA</sequence>
<dbReference type="PANTHER" id="PTHR30055:SF234">
    <property type="entry name" value="HTH-TYPE TRANSCRIPTIONAL REGULATOR BETI"/>
    <property type="match status" value="1"/>
</dbReference>
<evidence type="ECO:0000256" key="4">
    <source>
        <dbReference type="PROSITE-ProRule" id="PRU00335"/>
    </source>
</evidence>
<feature type="domain" description="HTH tetR-type" evidence="6">
    <location>
        <begin position="25"/>
        <end position="85"/>
    </location>
</feature>
<keyword evidence="3" id="KW-0804">Transcription</keyword>
<evidence type="ECO:0000313" key="8">
    <source>
        <dbReference type="Proteomes" id="UP001067235"/>
    </source>
</evidence>
<feature type="compositionally biased region" description="Basic and acidic residues" evidence="5">
    <location>
        <begin position="1"/>
        <end position="18"/>
    </location>
</feature>
<feature type="region of interest" description="Disordered" evidence="5">
    <location>
        <begin position="1"/>
        <end position="24"/>
    </location>
</feature>
<dbReference type="SUPFAM" id="SSF46689">
    <property type="entry name" value="Homeodomain-like"/>
    <property type="match status" value="1"/>
</dbReference>
<evidence type="ECO:0000256" key="2">
    <source>
        <dbReference type="ARBA" id="ARBA00023125"/>
    </source>
</evidence>
<dbReference type="Gene3D" id="1.10.357.10">
    <property type="entry name" value="Tetracycline Repressor, domain 2"/>
    <property type="match status" value="1"/>
</dbReference>
<dbReference type="Proteomes" id="UP001067235">
    <property type="component" value="Unassembled WGS sequence"/>
</dbReference>
<evidence type="ECO:0000256" key="3">
    <source>
        <dbReference type="ARBA" id="ARBA00023163"/>
    </source>
</evidence>
<evidence type="ECO:0000256" key="1">
    <source>
        <dbReference type="ARBA" id="ARBA00023015"/>
    </source>
</evidence>
<protein>
    <submittedName>
        <fullName evidence="7">Helix-turn-helix domain containing protein</fullName>
    </submittedName>
</protein>
<keyword evidence="8" id="KW-1185">Reference proteome</keyword>
<dbReference type="PRINTS" id="PR00455">
    <property type="entry name" value="HTHTETR"/>
</dbReference>
<dbReference type="InterPro" id="IPR050109">
    <property type="entry name" value="HTH-type_TetR-like_transc_reg"/>
</dbReference>
<dbReference type="PROSITE" id="PS50977">
    <property type="entry name" value="HTH_TETR_2"/>
    <property type="match status" value="1"/>
</dbReference>
<comment type="caution">
    <text evidence="7">The sequence shown here is derived from an EMBL/GenBank/DDBJ whole genome shotgun (WGS) entry which is preliminary data.</text>
</comment>
<dbReference type="EMBL" id="JAPWIE010000006">
    <property type="protein sequence ID" value="MCZ4552420.1"/>
    <property type="molecule type" value="Genomic_DNA"/>
</dbReference>
<proteinExistence type="predicted"/>
<gene>
    <name evidence="7" type="ORF">O4213_20685</name>
</gene>
<accession>A0ABT4MZH3</accession>